<dbReference type="PIRSF" id="PIRSF006278">
    <property type="entry name" value="ACCD_DCysDesulf"/>
    <property type="match status" value="1"/>
</dbReference>
<evidence type="ECO:0000313" key="5">
    <source>
        <dbReference type="EMBL" id="MFC1853539.1"/>
    </source>
</evidence>
<sequence>MIPLFEHYPTLAQKLPFVSLGQFPTPVEKLNRLGRELGLEQLYIKRDDKSGTPYGGNKVRKLEFLMGQALKSHVKEILTFGCAGSNHALATAVYAHRIGIRSISMLLPQPNALYVRHNLLFSYHCGAELHQQRTMISLIIATVHQLLRHCLKYGRFPQIIPPGGSNALGGIGFVNAAFELKAQIENGEIPEPDRIYVALGSMSTAVGLMLGLKVLNLKSRVIPVRIVNRKIAHRKNVHRLFKKSNALLHSLDPCFPLCRLTRHDVQINHHFFGQQYALFTEKGMQAVALMQKFADLKLEGTYTGKTFAALIQDARTQDLKNKVILFWNTYNSRDFSKIIAHLNYRKLPPGLHSYFTDPVQPLDQILTQ</sequence>
<dbReference type="InterPro" id="IPR027278">
    <property type="entry name" value="ACCD_DCysDesulf"/>
</dbReference>
<reference evidence="5 6" key="1">
    <citation type="submission" date="2024-09" db="EMBL/GenBank/DDBJ databases">
        <title>Laminarin stimulates single cell rates of sulfate reduction while oxygen inhibits transcriptomic activity in coastal marine sediment.</title>
        <authorList>
            <person name="Lindsay M."/>
            <person name="Orcutt B."/>
            <person name="Emerson D."/>
            <person name="Stepanauskas R."/>
            <person name="D'Angelo T."/>
        </authorList>
    </citation>
    <scope>NUCLEOTIDE SEQUENCE [LARGE SCALE GENOMIC DNA]</scope>
    <source>
        <strain evidence="5">SAG AM-311-K15</strain>
    </source>
</reference>
<feature type="domain" description="Tryptophan synthase beta chain-like PALP" evidence="4">
    <location>
        <begin position="18"/>
        <end position="327"/>
    </location>
</feature>
<keyword evidence="3" id="KW-0663">Pyridoxal phosphate</keyword>
<comment type="cofactor">
    <cofactor evidence="1">
        <name>pyridoxal 5'-phosphate</name>
        <dbReference type="ChEBI" id="CHEBI:597326"/>
    </cofactor>
</comment>
<evidence type="ECO:0000256" key="3">
    <source>
        <dbReference type="ARBA" id="ARBA00022898"/>
    </source>
</evidence>
<evidence type="ECO:0000313" key="6">
    <source>
        <dbReference type="Proteomes" id="UP001594351"/>
    </source>
</evidence>
<dbReference type="Gene3D" id="3.40.50.1100">
    <property type="match status" value="2"/>
</dbReference>
<dbReference type="Proteomes" id="UP001594351">
    <property type="component" value="Unassembled WGS sequence"/>
</dbReference>
<name>A0ABV6Z512_UNCC1</name>
<organism evidence="5 6">
    <name type="scientific">candidate division CSSED10-310 bacterium</name>
    <dbReference type="NCBI Taxonomy" id="2855610"/>
    <lineage>
        <taxon>Bacteria</taxon>
        <taxon>Bacteria division CSSED10-310</taxon>
    </lineage>
</organism>
<dbReference type="PANTHER" id="PTHR43780">
    <property type="entry name" value="1-AMINOCYCLOPROPANE-1-CARBOXYLATE DEAMINASE-RELATED"/>
    <property type="match status" value="1"/>
</dbReference>
<evidence type="ECO:0000256" key="2">
    <source>
        <dbReference type="ARBA" id="ARBA00008639"/>
    </source>
</evidence>
<dbReference type="InterPro" id="IPR036052">
    <property type="entry name" value="TrpB-like_PALP_sf"/>
</dbReference>
<proteinExistence type="inferred from homology"/>
<dbReference type="EMBL" id="JBHPBY010000526">
    <property type="protein sequence ID" value="MFC1853539.1"/>
    <property type="molecule type" value="Genomic_DNA"/>
</dbReference>
<comment type="similarity">
    <text evidence="2">Belongs to the ACC deaminase/D-cysteine desulfhydrase family.</text>
</comment>
<dbReference type="PANTHER" id="PTHR43780:SF2">
    <property type="entry name" value="1-AMINOCYCLOPROPANE-1-CARBOXYLATE DEAMINASE-RELATED"/>
    <property type="match status" value="1"/>
</dbReference>
<accession>A0ABV6Z512</accession>
<evidence type="ECO:0000259" key="4">
    <source>
        <dbReference type="Pfam" id="PF00291"/>
    </source>
</evidence>
<keyword evidence="6" id="KW-1185">Reference proteome</keyword>
<dbReference type="InterPro" id="IPR001926">
    <property type="entry name" value="TrpB-like_PALP"/>
</dbReference>
<gene>
    <name evidence="5" type="ORF">ACFL27_25405</name>
</gene>
<evidence type="ECO:0000256" key="1">
    <source>
        <dbReference type="ARBA" id="ARBA00001933"/>
    </source>
</evidence>
<dbReference type="Pfam" id="PF00291">
    <property type="entry name" value="PALP"/>
    <property type="match status" value="1"/>
</dbReference>
<comment type="caution">
    <text evidence="5">The sequence shown here is derived from an EMBL/GenBank/DDBJ whole genome shotgun (WGS) entry which is preliminary data.</text>
</comment>
<dbReference type="SUPFAM" id="SSF53686">
    <property type="entry name" value="Tryptophan synthase beta subunit-like PLP-dependent enzymes"/>
    <property type="match status" value="1"/>
</dbReference>
<protein>
    <submittedName>
        <fullName evidence="5">1-aminocyclopropane-1-carboxylate deaminase/D-cysteine desulfhydrase</fullName>
    </submittedName>
</protein>